<feature type="transmembrane region" description="Helical" evidence="1">
    <location>
        <begin position="67"/>
        <end position="91"/>
    </location>
</feature>
<dbReference type="Proteomes" id="UP000579647">
    <property type="component" value="Unassembled WGS sequence"/>
</dbReference>
<accession>A0A840WVB1</accession>
<protein>
    <submittedName>
        <fullName evidence="2">ATP synthase protein I</fullName>
    </submittedName>
</protein>
<keyword evidence="1" id="KW-1133">Transmembrane helix</keyword>
<evidence type="ECO:0000313" key="2">
    <source>
        <dbReference type="EMBL" id="MBB5495467.1"/>
    </source>
</evidence>
<organism evidence="2 3">
    <name type="scientific">Nocardiopsis metallicus</name>
    <dbReference type="NCBI Taxonomy" id="179819"/>
    <lineage>
        <taxon>Bacteria</taxon>
        <taxon>Bacillati</taxon>
        <taxon>Actinomycetota</taxon>
        <taxon>Actinomycetes</taxon>
        <taxon>Streptosporangiales</taxon>
        <taxon>Nocardiopsidaceae</taxon>
        <taxon>Nocardiopsis</taxon>
    </lineage>
</organism>
<keyword evidence="1" id="KW-0472">Membrane</keyword>
<evidence type="ECO:0000256" key="1">
    <source>
        <dbReference type="SAM" id="Phobius"/>
    </source>
</evidence>
<sequence length="140" mass="14413">MQEHDARIFRGAALPAAVVGALAIAVSALFSGAAGALSSALAVAIILACFGLGQWAVILVTRRNEDLFLAANMLGFVVKMAVLGVLLVTLGRSAFIADLDSNAFVYSALAVVLVWLGGQMRGIAKTKMLHVDPSEGSGNT</sequence>
<feature type="transmembrane region" description="Helical" evidence="1">
    <location>
        <begin position="103"/>
        <end position="120"/>
    </location>
</feature>
<keyword evidence="1" id="KW-0812">Transmembrane</keyword>
<evidence type="ECO:0000313" key="3">
    <source>
        <dbReference type="Proteomes" id="UP000579647"/>
    </source>
</evidence>
<reference evidence="2 3" key="1">
    <citation type="submission" date="2020-08" db="EMBL/GenBank/DDBJ databases">
        <title>Sequencing the genomes of 1000 actinobacteria strains.</title>
        <authorList>
            <person name="Klenk H.-P."/>
        </authorList>
    </citation>
    <scope>NUCLEOTIDE SEQUENCE [LARGE SCALE GENOMIC DNA]</scope>
    <source>
        <strain evidence="2 3">DSM 44598</strain>
    </source>
</reference>
<dbReference type="EMBL" id="JACHDO010000001">
    <property type="protein sequence ID" value="MBB5495467.1"/>
    <property type="molecule type" value="Genomic_DNA"/>
</dbReference>
<comment type="caution">
    <text evidence="2">The sequence shown here is derived from an EMBL/GenBank/DDBJ whole genome shotgun (WGS) entry which is preliminary data.</text>
</comment>
<feature type="transmembrane region" description="Helical" evidence="1">
    <location>
        <begin position="40"/>
        <end position="60"/>
    </location>
</feature>
<dbReference type="RefSeq" id="WP_184370387.1">
    <property type="nucleotide sequence ID" value="NZ_BAAAKM010000067.1"/>
</dbReference>
<gene>
    <name evidence="2" type="ORF">HNR07_006604</name>
</gene>
<proteinExistence type="predicted"/>
<dbReference type="AlphaFoldDB" id="A0A840WVB1"/>
<feature type="transmembrane region" description="Helical" evidence="1">
    <location>
        <begin position="12"/>
        <end position="34"/>
    </location>
</feature>
<keyword evidence="3" id="KW-1185">Reference proteome</keyword>
<name>A0A840WVB1_9ACTN</name>